<proteinExistence type="inferred from homology"/>
<evidence type="ECO:0000313" key="7">
    <source>
        <dbReference type="EMBL" id="CDO56109.1"/>
    </source>
</evidence>
<dbReference type="InterPro" id="IPR013780">
    <property type="entry name" value="Glyco_hydro_b"/>
</dbReference>
<dbReference type="InterPro" id="IPR041036">
    <property type="entry name" value="GH5_C"/>
</dbReference>
<keyword evidence="4" id="KW-0472">Membrane</keyword>
<evidence type="ECO:0000313" key="8">
    <source>
        <dbReference type="Proteomes" id="UP000242525"/>
    </source>
</evidence>
<evidence type="ECO:0000256" key="2">
    <source>
        <dbReference type="ARBA" id="ARBA00022801"/>
    </source>
</evidence>
<feature type="domain" description="Glycoside hydrolase family 5 C-terminal" evidence="6">
    <location>
        <begin position="598"/>
        <end position="681"/>
    </location>
</feature>
<dbReference type="InterPro" id="IPR001547">
    <property type="entry name" value="Glyco_hydro_5"/>
</dbReference>
<keyword evidence="3 7" id="KW-0326">Glycosidase</keyword>
<dbReference type="STRING" id="1173061.A0A0J9XGS2"/>
<keyword evidence="4" id="KW-1133">Transmembrane helix</keyword>
<dbReference type="OrthoDB" id="9971853at2759"/>
<evidence type="ECO:0000256" key="4">
    <source>
        <dbReference type="SAM" id="Phobius"/>
    </source>
</evidence>
<feature type="domain" description="Glycoside hydrolase family 5" evidence="5">
    <location>
        <begin position="70"/>
        <end position="132"/>
    </location>
</feature>
<dbReference type="AlphaFoldDB" id="A0A0J9XGS2"/>
<evidence type="ECO:0000259" key="6">
    <source>
        <dbReference type="Pfam" id="PF18564"/>
    </source>
</evidence>
<dbReference type="SUPFAM" id="SSF51445">
    <property type="entry name" value="(Trans)glycosidases"/>
    <property type="match status" value="1"/>
</dbReference>
<organism evidence="7 8">
    <name type="scientific">Geotrichum candidum</name>
    <name type="common">Oospora lactis</name>
    <name type="synonym">Dipodascus geotrichum</name>
    <dbReference type="NCBI Taxonomy" id="1173061"/>
    <lineage>
        <taxon>Eukaryota</taxon>
        <taxon>Fungi</taxon>
        <taxon>Dikarya</taxon>
        <taxon>Ascomycota</taxon>
        <taxon>Saccharomycotina</taxon>
        <taxon>Dipodascomycetes</taxon>
        <taxon>Dipodascales</taxon>
        <taxon>Dipodascaceae</taxon>
        <taxon>Geotrichum</taxon>
    </lineage>
</organism>
<dbReference type="InterPro" id="IPR052066">
    <property type="entry name" value="Glycosphingolipid_Hydrolases"/>
</dbReference>
<dbReference type="PANTHER" id="PTHR31308">
    <property type="match status" value="1"/>
</dbReference>
<dbReference type="Proteomes" id="UP000242525">
    <property type="component" value="Unassembled WGS sequence"/>
</dbReference>
<comment type="caution">
    <text evidence="7">The sequence shown here is derived from an EMBL/GenBank/DDBJ whole genome shotgun (WGS) entry which is preliminary data.</text>
</comment>
<gene>
    <name evidence="7" type="ORF">BN980_GECA13s03090g</name>
</gene>
<accession>A0A0J9XGS2</accession>
<name>A0A0J9XGS2_GEOCN</name>
<dbReference type="PANTHER" id="PTHR31308:SF5">
    <property type="entry name" value="ERGOSTERYL-BETA-GLUCOSIDASE"/>
    <property type="match status" value="1"/>
</dbReference>
<dbReference type="Pfam" id="PF18564">
    <property type="entry name" value="Glyco_hydro_5_C"/>
    <property type="match status" value="1"/>
</dbReference>
<dbReference type="GO" id="GO:0050295">
    <property type="term" value="F:steryl-beta-glucosidase activity"/>
    <property type="evidence" value="ECO:0007669"/>
    <property type="project" value="TreeGrafter"/>
</dbReference>
<dbReference type="EMBL" id="CCBN010000013">
    <property type="protein sequence ID" value="CDO56109.1"/>
    <property type="molecule type" value="Genomic_DNA"/>
</dbReference>
<comment type="similarity">
    <text evidence="1">Belongs to the glycosyl hydrolase 5 (cellulase A) family.</text>
</comment>
<dbReference type="Pfam" id="PF00150">
    <property type="entry name" value="Cellulase"/>
    <property type="match status" value="1"/>
</dbReference>
<evidence type="ECO:0000259" key="5">
    <source>
        <dbReference type="Pfam" id="PF00150"/>
    </source>
</evidence>
<keyword evidence="4" id="KW-0812">Transmembrane</keyword>
<evidence type="ECO:0000256" key="3">
    <source>
        <dbReference type="ARBA" id="ARBA00023295"/>
    </source>
</evidence>
<dbReference type="Gene3D" id="3.20.20.80">
    <property type="entry name" value="Glycosidases"/>
    <property type="match status" value="2"/>
</dbReference>
<dbReference type="GO" id="GO:1904462">
    <property type="term" value="P:ergosteryl 3-beta-D-glucoside catabolic process"/>
    <property type="evidence" value="ECO:0007669"/>
    <property type="project" value="TreeGrafter"/>
</dbReference>
<dbReference type="Gene3D" id="2.60.40.1180">
    <property type="entry name" value="Golgi alpha-mannosidase II"/>
    <property type="match status" value="1"/>
</dbReference>
<keyword evidence="8" id="KW-1185">Reference proteome</keyword>
<dbReference type="GO" id="GO:0000272">
    <property type="term" value="P:polysaccharide catabolic process"/>
    <property type="evidence" value="ECO:0007669"/>
    <property type="project" value="InterPro"/>
</dbReference>
<keyword evidence="2" id="KW-0378">Hydrolase</keyword>
<feature type="transmembrane region" description="Helical" evidence="4">
    <location>
        <begin position="706"/>
        <end position="724"/>
    </location>
</feature>
<dbReference type="FunFam" id="3.20.20.80:FF:000174">
    <property type="entry name" value="YIR007W-like protein"/>
    <property type="match status" value="1"/>
</dbReference>
<evidence type="ECO:0000256" key="1">
    <source>
        <dbReference type="ARBA" id="ARBA00005641"/>
    </source>
</evidence>
<dbReference type="InterPro" id="IPR017853">
    <property type="entry name" value="GH"/>
</dbReference>
<reference evidence="7" key="1">
    <citation type="submission" date="2014-03" db="EMBL/GenBank/DDBJ databases">
        <authorList>
            <person name="Casaregola S."/>
        </authorList>
    </citation>
    <scope>NUCLEOTIDE SEQUENCE [LARGE SCALE GENOMIC DNA]</scope>
    <source>
        <strain evidence="7">CLIB 918</strain>
    </source>
</reference>
<protein>
    <submittedName>
        <fullName evidence="7">Similar to Saccharomyces cerevisiae YIR007W Putative glycosidase</fullName>
    </submittedName>
</protein>
<sequence>MPAGYLQVDKTGAIKDENNREIILRGINLDGGSKLPVQQTSFFEKVDDSYWDGDNISFVNRPFLLEDAPTHFAKLKSYGFNTIRYVFTWEALEHKGPGIYDDEFIDFTIKVLKILDEFGFYVFMDPHQDNWSRYSGGSGAPLWTYYAMGLDPRAFETTQACLVQSHHEDPESYPKMFWPTNYARLACQTAFTLFNAGLDFAPNAIIDGKNIELYLQDHLLDALSYFYRRIMNETDLMNRTIIGVETLNELNRGLVGHEDISKHSIHMHLKLGVTPTALEGMILGMGKPCEVEVYKFGRLRPKLVGKKLIDPKGVTAWLPKDYDDTRYGWKRDPKWKLGECIWAQHGVWDIETNKPLKLDYFKYAPDGRFADDTTFNTIYFTRYWERFYIAMRKIDKEMFLFCQPPTMSVPPKLKDSPYMDSRIIYAPHYYDGLTMVQKHWSTLWNVDVLGILRGRYLAPPFAIKLGENAIRECISSQVTAMREEGRENIGITPCFMSETGMPFDLDDKSAYKTGNYSSQIKAWDTLGHALEKSKIHHTLWVYSAQNSHRFGDYWNGEDFSIYSHGHDHALEHGDDDDVDHHIKVSKAHATRADRAIARPFPLTVSGALKTYKFHMEKGVFHLHIDGLDCLESKKGTEIALPAFSFPKNNFNIKVTSGRYEFNSEERVVVWWHGAGDQELEIESTLLPPPIKAPTLREKLKQNEDQVNYFVVMLTLALLLLSLVIV</sequence>